<dbReference type="GeneID" id="54587127"/>
<keyword evidence="2" id="KW-1185">Reference proteome</keyword>
<gene>
    <name evidence="1" type="ORF">BU26DRAFT_568720</name>
</gene>
<dbReference type="EMBL" id="ML987202">
    <property type="protein sequence ID" value="KAF2244715.1"/>
    <property type="molecule type" value="Genomic_DNA"/>
</dbReference>
<dbReference type="OrthoDB" id="3763763at2759"/>
<evidence type="ECO:0000313" key="1">
    <source>
        <dbReference type="EMBL" id="KAF2244715.1"/>
    </source>
</evidence>
<dbReference type="Proteomes" id="UP000800094">
    <property type="component" value="Unassembled WGS sequence"/>
</dbReference>
<dbReference type="PANTHER" id="PTHR42085">
    <property type="entry name" value="F-BOX DOMAIN-CONTAINING PROTEIN"/>
    <property type="match status" value="1"/>
</dbReference>
<dbReference type="RefSeq" id="XP_033679719.1">
    <property type="nucleotide sequence ID" value="XM_033833797.1"/>
</dbReference>
<evidence type="ECO:0000313" key="2">
    <source>
        <dbReference type="Proteomes" id="UP000800094"/>
    </source>
</evidence>
<sequence>MQAQAGSRFLRLPGEVRNKICEHVLTGSSPIYCFKSETDEVAFNFFRSSDPGSPAEGINQMKFVCRQLRHETARLLLGPCRYLVFPFACATEASAAATCTLFLERCTAQQIDALEVVEVQEQVTRNVRSFYKKLFDLQAMGVLVEFARTHNHLTFNVILECFTSPLTCTCLSTIAGIVQLASRKRYTAPFYHYGFDRLTVDTLGRMSRKWSGYGVMAAPFPQNIKFYPAYNFETGDGWKFYNARPFQGI</sequence>
<protein>
    <submittedName>
        <fullName evidence="1">Uncharacterized protein</fullName>
    </submittedName>
</protein>
<accession>A0A6A6I2K9</accession>
<dbReference type="PANTHER" id="PTHR42085:SF1">
    <property type="entry name" value="F-BOX DOMAIN-CONTAINING PROTEIN"/>
    <property type="match status" value="1"/>
</dbReference>
<dbReference type="AlphaFoldDB" id="A0A6A6I2K9"/>
<dbReference type="InterPro" id="IPR038883">
    <property type="entry name" value="AN11006-like"/>
</dbReference>
<proteinExistence type="predicted"/>
<name>A0A6A6I2K9_9PLEO</name>
<organism evidence="1 2">
    <name type="scientific">Trematosphaeria pertusa</name>
    <dbReference type="NCBI Taxonomy" id="390896"/>
    <lineage>
        <taxon>Eukaryota</taxon>
        <taxon>Fungi</taxon>
        <taxon>Dikarya</taxon>
        <taxon>Ascomycota</taxon>
        <taxon>Pezizomycotina</taxon>
        <taxon>Dothideomycetes</taxon>
        <taxon>Pleosporomycetidae</taxon>
        <taxon>Pleosporales</taxon>
        <taxon>Massarineae</taxon>
        <taxon>Trematosphaeriaceae</taxon>
        <taxon>Trematosphaeria</taxon>
    </lineage>
</organism>
<reference evidence="1" key="1">
    <citation type="journal article" date="2020" name="Stud. Mycol.">
        <title>101 Dothideomycetes genomes: a test case for predicting lifestyles and emergence of pathogens.</title>
        <authorList>
            <person name="Haridas S."/>
            <person name="Albert R."/>
            <person name="Binder M."/>
            <person name="Bloem J."/>
            <person name="Labutti K."/>
            <person name="Salamov A."/>
            <person name="Andreopoulos B."/>
            <person name="Baker S."/>
            <person name="Barry K."/>
            <person name="Bills G."/>
            <person name="Bluhm B."/>
            <person name="Cannon C."/>
            <person name="Castanera R."/>
            <person name="Culley D."/>
            <person name="Daum C."/>
            <person name="Ezra D."/>
            <person name="Gonzalez J."/>
            <person name="Henrissat B."/>
            <person name="Kuo A."/>
            <person name="Liang C."/>
            <person name="Lipzen A."/>
            <person name="Lutzoni F."/>
            <person name="Magnuson J."/>
            <person name="Mondo S."/>
            <person name="Nolan M."/>
            <person name="Ohm R."/>
            <person name="Pangilinan J."/>
            <person name="Park H.-J."/>
            <person name="Ramirez L."/>
            <person name="Alfaro M."/>
            <person name="Sun H."/>
            <person name="Tritt A."/>
            <person name="Yoshinaga Y."/>
            <person name="Zwiers L.-H."/>
            <person name="Turgeon B."/>
            <person name="Goodwin S."/>
            <person name="Spatafora J."/>
            <person name="Crous P."/>
            <person name="Grigoriev I."/>
        </authorList>
    </citation>
    <scope>NUCLEOTIDE SEQUENCE</scope>
    <source>
        <strain evidence="1">CBS 122368</strain>
    </source>
</reference>